<evidence type="ECO:0000256" key="1">
    <source>
        <dbReference type="SAM" id="MobiDB-lite"/>
    </source>
</evidence>
<feature type="compositionally biased region" description="Basic and acidic residues" evidence="1">
    <location>
        <begin position="523"/>
        <end position="539"/>
    </location>
</feature>
<feature type="compositionally biased region" description="Basic and acidic residues" evidence="1">
    <location>
        <begin position="350"/>
        <end position="363"/>
    </location>
</feature>
<feature type="region of interest" description="Disordered" evidence="1">
    <location>
        <begin position="233"/>
        <end position="255"/>
    </location>
</feature>
<feature type="compositionally biased region" description="Basic and acidic residues" evidence="1">
    <location>
        <begin position="405"/>
        <end position="423"/>
    </location>
</feature>
<feature type="region of interest" description="Disordered" evidence="1">
    <location>
        <begin position="402"/>
        <end position="451"/>
    </location>
</feature>
<feature type="region of interest" description="Disordered" evidence="1">
    <location>
        <begin position="476"/>
        <end position="549"/>
    </location>
</feature>
<evidence type="ECO:0000313" key="3">
    <source>
        <dbReference type="EMBL" id="KAJ8748814.1"/>
    </source>
</evidence>
<keyword evidence="4" id="KW-1185">Reference proteome</keyword>
<accession>A0AAV8S9U6</accession>
<evidence type="ECO:0000256" key="2">
    <source>
        <dbReference type="SAM" id="Phobius"/>
    </source>
</evidence>
<dbReference type="PANTHER" id="PTHR34059:SF6">
    <property type="entry name" value="DUF4408 DOMAIN-CONTAINING PROTEIN"/>
    <property type="match status" value="1"/>
</dbReference>
<dbReference type="Pfam" id="PF05553">
    <property type="entry name" value="DUF761"/>
    <property type="match status" value="1"/>
</dbReference>
<dbReference type="EMBL" id="JAIWQS010000012">
    <property type="protein sequence ID" value="KAJ8748814.1"/>
    <property type="molecule type" value="Genomic_DNA"/>
</dbReference>
<feature type="compositionally biased region" description="Low complexity" evidence="1">
    <location>
        <begin position="316"/>
        <end position="335"/>
    </location>
</feature>
<reference evidence="3 4" key="1">
    <citation type="submission" date="2021-09" db="EMBL/GenBank/DDBJ databases">
        <title>Genomic insights and catalytic innovation underlie evolution of tropane alkaloids biosynthesis.</title>
        <authorList>
            <person name="Wang Y.-J."/>
            <person name="Tian T."/>
            <person name="Huang J.-P."/>
            <person name="Huang S.-X."/>
        </authorList>
    </citation>
    <scope>NUCLEOTIDE SEQUENCE [LARGE SCALE GENOMIC DNA]</scope>
    <source>
        <strain evidence="3">KIB-2018</strain>
        <tissue evidence="3">Leaf</tissue>
    </source>
</reference>
<feature type="transmembrane region" description="Helical" evidence="2">
    <location>
        <begin position="60"/>
        <end position="82"/>
    </location>
</feature>
<sequence>MSYSNPHFQSQELHSTFQARPMSKNRSFAQVICKSIFFVLFLIAIPLFPSEAPEFISETVLTKFWELVHLLFIGVAVCYGLFSRRSNSDADYETYPTIEDSQSSYVSRIFHVSSIFEDGDGSSDERNMYQAWYSQYQKGESVVVGAANGGGSVSGVHGKTSSFNSEIEFQVPFEQNQNNVTEAWNSQYCRNEPMVMLSKPSYALDECGIPLGLPVRSLKSRVRSSVHVQVSGESEFSSSSRASSSSSRRSNKEDSFGDMCAMNLEEEKLNETLVSSSQIPWRSRSGRMEMKEDVGKFHSHFRPLSVDETQFDSLRSQSFRSTTSLSSKASSASYSPTRLSPSEDSVDSNELYKSESEELDNKNGFHASDPAVSESPGRRSTMNKEPPLNAFHLRRYSSGSLFQKDVQESSKGELKTLEKDTREGSLSSKLDKQPPSLLKSPSRGKSVRTIRARKVIPESEKVMRTWKNDLEEEKLDNLSSSTKQKDLDAQFHTPKPSLVKHKMKEVDCSDTVTPQSEEDSESETSKLKEENALDCRGDDSGNDPNEVDKKAGEFIAKFREQIRLQKVASMERSRGSRIASNHFR</sequence>
<feature type="transmembrane region" description="Helical" evidence="2">
    <location>
        <begin position="28"/>
        <end position="48"/>
    </location>
</feature>
<keyword evidence="2" id="KW-0472">Membrane</keyword>
<evidence type="ECO:0000313" key="4">
    <source>
        <dbReference type="Proteomes" id="UP001159364"/>
    </source>
</evidence>
<keyword evidence="2" id="KW-1133">Transmembrane helix</keyword>
<gene>
    <name evidence="3" type="ORF">K2173_011371</name>
</gene>
<dbReference type="InterPro" id="IPR008480">
    <property type="entry name" value="DUF761_pln"/>
</dbReference>
<protein>
    <submittedName>
        <fullName evidence="3">Uncharacterized protein</fullName>
    </submittedName>
</protein>
<feature type="region of interest" description="Disordered" evidence="1">
    <location>
        <begin position="316"/>
        <end position="385"/>
    </location>
</feature>
<proteinExistence type="predicted"/>
<keyword evidence="2" id="KW-0812">Transmembrane</keyword>
<feature type="compositionally biased region" description="Low complexity" evidence="1">
    <location>
        <begin position="233"/>
        <end position="248"/>
    </location>
</feature>
<dbReference type="AlphaFoldDB" id="A0AAV8S9U6"/>
<dbReference type="Proteomes" id="UP001159364">
    <property type="component" value="Linkage Group LG12"/>
</dbReference>
<comment type="caution">
    <text evidence="3">The sequence shown here is derived from an EMBL/GenBank/DDBJ whole genome shotgun (WGS) entry which is preliminary data.</text>
</comment>
<dbReference type="PANTHER" id="PTHR34059">
    <property type="entry name" value="EXPRESSED PROTEIN"/>
    <property type="match status" value="1"/>
</dbReference>
<name>A0AAV8S9U6_9ROSI</name>
<organism evidence="3 4">
    <name type="scientific">Erythroxylum novogranatense</name>
    <dbReference type="NCBI Taxonomy" id="1862640"/>
    <lineage>
        <taxon>Eukaryota</taxon>
        <taxon>Viridiplantae</taxon>
        <taxon>Streptophyta</taxon>
        <taxon>Embryophyta</taxon>
        <taxon>Tracheophyta</taxon>
        <taxon>Spermatophyta</taxon>
        <taxon>Magnoliopsida</taxon>
        <taxon>eudicotyledons</taxon>
        <taxon>Gunneridae</taxon>
        <taxon>Pentapetalae</taxon>
        <taxon>rosids</taxon>
        <taxon>fabids</taxon>
        <taxon>Malpighiales</taxon>
        <taxon>Erythroxylaceae</taxon>
        <taxon>Erythroxylum</taxon>
    </lineage>
</organism>